<accession>A0A1U7EZD8</accession>
<evidence type="ECO:0000259" key="1">
    <source>
        <dbReference type="Pfam" id="PF07883"/>
    </source>
</evidence>
<dbReference type="Gene3D" id="2.60.120.10">
    <property type="entry name" value="Jelly Rolls"/>
    <property type="match status" value="1"/>
</dbReference>
<dbReference type="InterPro" id="IPR013096">
    <property type="entry name" value="Cupin_2"/>
</dbReference>
<dbReference type="HOGENOM" id="CLU_116722_4_0_2"/>
<evidence type="ECO:0000313" key="2">
    <source>
        <dbReference type="EMBL" id="CAI50664.1"/>
    </source>
</evidence>
<protein>
    <submittedName>
        <fullName evidence="2">Cupin 2 barrel domain protein</fullName>
    </submittedName>
</protein>
<sequence length="123" mass="13215">MSQPTPLIRRANDVEYDTVDAADGLRKGVLVGPDDGAPTFALRRFVLEAGATVPEHTNEVEHEQYVLEGEYVVGIGDEEHTVSAGDSLLIPAGAVHWYRNEGDAPGAFLCAVPNGDDEIQLVE</sequence>
<dbReference type="STRING" id="348780.NP_5146A"/>
<keyword evidence="3" id="KW-1185">Reference proteome</keyword>
<dbReference type="Pfam" id="PF07883">
    <property type="entry name" value="Cupin_2"/>
    <property type="match status" value="1"/>
</dbReference>
<dbReference type="eggNOG" id="arCOG02994">
    <property type="taxonomic scope" value="Archaea"/>
</dbReference>
<dbReference type="EMBL" id="CR936257">
    <property type="protein sequence ID" value="CAI50664.1"/>
    <property type="molecule type" value="Genomic_DNA"/>
</dbReference>
<gene>
    <name evidence="2" type="ordered locus">NP_5146A</name>
</gene>
<dbReference type="PANTHER" id="PTHR36440:SF1">
    <property type="entry name" value="PUTATIVE (AFU_ORTHOLOGUE AFUA_8G07350)-RELATED"/>
    <property type="match status" value="1"/>
</dbReference>
<dbReference type="OrthoDB" id="23670at2157"/>
<dbReference type="PANTHER" id="PTHR36440">
    <property type="entry name" value="PUTATIVE (AFU_ORTHOLOGUE AFUA_8G07350)-RELATED"/>
    <property type="match status" value="1"/>
</dbReference>
<dbReference type="RefSeq" id="WP_011324274.1">
    <property type="nucleotide sequence ID" value="NC_007426.1"/>
</dbReference>
<dbReference type="EnsemblBacteria" id="CAI50664">
    <property type="protein sequence ID" value="CAI50664"/>
    <property type="gene ID" value="NP_5146A"/>
</dbReference>
<dbReference type="AlphaFoldDB" id="A0A1U7EZD8"/>
<proteinExistence type="predicted"/>
<dbReference type="InterPro" id="IPR053146">
    <property type="entry name" value="QDO-like"/>
</dbReference>
<dbReference type="KEGG" id="nph:NP_5146A"/>
<dbReference type="CDD" id="cd02222">
    <property type="entry name" value="cupin_TM1459-like"/>
    <property type="match status" value="1"/>
</dbReference>
<feature type="domain" description="Cupin type-2" evidence="1">
    <location>
        <begin position="44"/>
        <end position="111"/>
    </location>
</feature>
<name>A0A1U7EZD8_NATPD</name>
<reference evidence="2 3" key="1">
    <citation type="journal article" date="2005" name="Genome Res.">
        <title>Living with two extremes: conclusions from the genome sequence of Natronomonas pharaonis.</title>
        <authorList>
            <person name="Falb M."/>
            <person name="Pfeiffer F."/>
            <person name="Palm P."/>
            <person name="Rodewald K."/>
            <person name="Hickmann V."/>
            <person name="Tittor J."/>
            <person name="Oesterhelt D."/>
        </authorList>
    </citation>
    <scope>NUCLEOTIDE SEQUENCE [LARGE SCALE GENOMIC DNA]</scope>
    <source>
        <strain evidence="3">ATCC 35678 / DSM 2160 / CIP 103997 / JCM 8858 / NBRC 14720 / NCIMB 2260 / Gabara</strain>
    </source>
</reference>
<dbReference type="SUPFAM" id="SSF51182">
    <property type="entry name" value="RmlC-like cupins"/>
    <property type="match status" value="1"/>
</dbReference>
<evidence type="ECO:0000313" key="3">
    <source>
        <dbReference type="Proteomes" id="UP000002698"/>
    </source>
</evidence>
<organism evidence="2 3">
    <name type="scientific">Natronomonas pharaonis (strain ATCC 35678 / DSM 2160 / CIP 103997 / JCM 8858 / NBRC 14720 / NCIMB 2260 / Gabara)</name>
    <name type="common">Halobacterium pharaonis</name>
    <dbReference type="NCBI Taxonomy" id="348780"/>
    <lineage>
        <taxon>Archaea</taxon>
        <taxon>Methanobacteriati</taxon>
        <taxon>Methanobacteriota</taxon>
        <taxon>Stenosarchaea group</taxon>
        <taxon>Halobacteria</taxon>
        <taxon>Halobacteriales</taxon>
        <taxon>Natronomonadaceae</taxon>
        <taxon>Natronomonas</taxon>
    </lineage>
</organism>
<dbReference type="Proteomes" id="UP000002698">
    <property type="component" value="Chromosome"/>
</dbReference>
<dbReference type="GeneID" id="3702272"/>
<dbReference type="InterPro" id="IPR014710">
    <property type="entry name" value="RmlC-like_jellyroll"/>
</dbReference>
<dbReference type="InterPro" id="IPR011051">
    <property type="entry name" value="RmlC_Cupin_sf"/>
</dbReference>